<comment type="similarity">
    <text evidence="4">Belongs to the cyclic nucleotide phosphodiesterase class-III family.</text>
</comment>
<evidence type="ECO:0000256" key="4">
    <source>
        <dbReference type="ARBA" id="ARBA00025742"/>
    </source>
</evidence>
<evidence type="ECO:0000256" key="3">
    <source>
        <dbReference type="ARBA" id="ARBA00023004"/>
    </source>
</evidence>
<dbReference type="PANTHER" id="PTHR42988:SF2">
    <property type="entry name" value="CYCLIC NUCLEOTIDE PHOSPHODIESTERASE CBUA0032-RELATED"/>
    <property type="match status" value="1"/>
</dbReference>
<accession>A0ABS6J519</accession>
<dbReference type="PANTHER" id="PTHR42988">
    <property type="entry name" value="PHOSPHOHYDROLASE"/>
    <property type="match status" value="1"/>
</dbReference>
<dbReference type="Proteomes" id="UP000731907">
    <property type="component" value="Unassembled WGS sequence"/>
</dbReference>
<evidence type="ECO:0000256" key="2">
    <source>
        <dbReference type="ARBA" id="ARBA00022801"/>
    </source>
</evidence>
<gene>
    <name evidence="6" type="ORF">GU927_012275</name>
</gene>
<proteinExistence type="inferred from homology"/>
<sequence length="271" mass="29072">MTRILHLSDPHFGTVPDGLADALADCLRGLSPDITVVSGDLTQRARPAQFRAARAFLAACPAPVLAIPGNHDTPLWNPLRRLLQPWGHWQRHLGQPLQATLTAADTAIVALNTADPRRWKDGTITTAQLDTLSRSFATCRARHRIVALHHPPEPARGEPPSLHGAPAALAAFRDLGVEMVLSGHLHFTHIAPLAAAPAILSVQAGTCLSDRTRGDGNAFTCIDLTGTGARLTHYRATPSGRFEPDLAHDWARGPQGWELVRPVPPSPAPPP</sequence>
<comment type="caution">
    <text evidence="6">The sequence shown here is derived from an EMBL/GenBank/DDBJ whole genome shotgun (WGS) entry which is preliminary data.</text>
</comment>
<keyword evidence="3" id="KW-0408">Iron</keyword>
<evidence type="ECO:0000313" key="7">
    <source>
        <dbReference type="Proteomes" id="UP000731907"/>
    </source>
</evidence>
<reference evidence="6 7" key="1">
    <citation type="submission" date="2021-06" db="EMBL/GenBank/DDBJ databases">
        <title>Rhodobacteraceae bacterium strain HSP-20.</title>
        <authorList>
            <person name="Chen W.-M."/>
        </authorList>
    </citation>
    <scope>NUCLEOTIDE SEQUENCE [LARGE SCALE GENOMIC DNA]</scope>
    <source>
        <strain evidence="6 7">HSP-20</strain>
    </source>
</reference>
<dbReference type="InterPro" id="IPR050884">
    <property type="entry name" value="CNP_phosphodiesterase-III"/>
</dbReference>
<keyword evidence="2" id="KW-0378">Hydrolase</keyword>
<dbReference type="InterPro" id="IPR004843">
    <property type="entry name" value="Calcineurin-like_PHP"/>
</dbReference>
<dbReference type="EMBL" id="JAAATX020000008">
    <property type="protein sequence ID" value="MBU9698620.1"/>
    <property type="molecule type" value="Genomic_DNA"/>
</dbReference>
<dbReference type="SUPFAM" id="SSF56300">
    <property type="entry name" value="Metallo-dependent phosphatases"/>
    <property type="match status" value="1"/>
</dbReference>
<feature type="domain" description="Calcineurin-like phosphoesterase" evidence="5">
    <location>
        <begin position="3"/>
        <end position="186"/>
    </location>
</feature>
<name>A0ABS6J519_9RHOB</name>
<protein>
    <submittedName>
        <fullName evidence="6">Metallophosphoesterase</fullName>
    </submittedName>
</protein>
<dbReference type="Pfam" id="PF00149">
    <property type="entry name" value="Metallophos"/>
    <property type="match status" value="1"/>
</dbReference>
<evidence type="ECO:0000259" key="5">
    <source>
        <dbReference type="Pfam" id="PF00149"/>
    </source>
</evidence>
<keyword evidence="1" id="KW-0479">Metal-binding</keyword>
<organism evidence="6 7">
    <name type="scientific">Paragemmobacter amnigenus</name>
    <dbReference type="NCBI Taxonomy" id="2852097"/>
    <lineage>
        <taxon>Bacteria</taxon>
        <taxon>Pseudomonadati</taxon>
        <taxon>Pseudomonadota</taxon>
        <taxon>Alphaproteobacteria</taxon>
        <taxon>Rhodobacterales</taxon>
        <taxon>Paracoccaceae</taxon>
        <taxon>Paragemmobacter</taxon>
    </lineage>
</organism>
<evidence type="ECO:0000313" key="6">
    <source>
        <dbReference type="EMBL" id="MBU9698620.1"/>
    </source>
</evidence>
<dbReference type="RefSeq" id="WP_161762744.1">
    <property type="nucleotide sequence ID" value="NZ_JAAATX020000008.1"/>
</dbReference>
<keyword evidence="7" id="KW-1185">Reference proteome</keyword>
<evidence type="ECO:0000256" key="1">
    <source>
        <dbReference type="ARBA" id="ARBA00022723"/>
    </source>
</evidence>
<dbReference type="InterPro" id="IPR029052">
    <property type="entry name" value="Metallo-depent_PP-like"/>
</dbReference>
<dbReference type="Gene3D" id="3.60.21.10">
    <property type="match status" value="1"/>
</dbReference>